<dbReference type="OrthoDB" id="8015863at2759"/>
<evidence type="ECO:0000313" key="2">
    <source>
        <dbReference type="Proteomes" id="UP000288716"/>
    </source>
</evidence>
<comment type="caution">
    <text evidence="1">The sequence shown here is derived from an EMBL/GenBank/DDBJ whole genome shotgun (WGS) entry which is preliminary data.</text>
</comment>
<dbReference type="EMBL" id="NCKV01027515">
    <property type="protein sequence ID" value="RWS19333.1"/>
    <property type="molecule type" value="Genomic_DNA"/>
</dbReference>
<gene>
    <name evidence="1" type="ORF">B4U80_11101</name>
</gene>
<dbReference type="Proteomes" id="UP000288716">
    <property type="component" value="Unassembled WGS sequence"/>
</dbReference>
<reference evidence="1 2" key="1">
    <citation type="journal article" date="2018" name="Gigascience">
        <title>Genomes of trombidid mites reveal novel predicted allergens and laterally-transferred genes associated with secondary metabolism.</title>
        <authorList>
            <person name="Dong X."/>
            <person name="Chaisiri K."/>
            <person name="Xia D."/>
            <person name="Armstrong S.D."/>
            <person name="Fang Y."/>
            <person name="Donnelly M.J."/>
            <person name="Kadowaki T."/>
            <person name="McGarry J.W."/>
            <person name="Darby A.C."/>
            <person name="Makepeace B.L."/>
        </authorList>
    </citation>
    <scope>NUCLEOTIDE SEQUENCE [LARGE SCALE GENOMIC DNA]</scope>
    <source>
        <strain evidence="1">UoL-UT</strain>
    </source>
</reference>
<name>A0A443RVE5_9ACAR</name>
<sequence length="65" mass="7780">MFQYFTAHDTSKYIDVLQQLVDGYNSSYHRSIKMAPKDVNIENSKLVFKNLYKNDFFFETLYAKL</sequence>
<dbReference type="VEuPathDB" id="VectorBase:LDEU012707"/>
<proteinExistence type="predicted"/>
<organism evidence="1 2">
    <name type="scientific">Leptotrombidium deliense</name>
    <dbReference type="NCBI Taxonomy" id="299467"/>
    <lineage>
        <taxon>Eukaryota</taxon>
        <taxon>Metazoa</taxon>
        <taxon>Ecdysozoa</taxon>
        <taxon>Arthropoda</taxon>
        <taxon>Chelicerata</taxon>
        <taxon>Arachnida</taxon>
        <taxon>Acari</taxon>
        <taxon>Acariformes</taxon>
        <taxon>Trombidiformes</taxon>
        <taxon>Prostigmata</taxon>
        <taxon>Anystina</taxon>
        <taxon>Parasitengona</taxon>
        <taxon>Trombiculoidea</taxon>
        <taxon>Trombiculidae</taxon>
        <taxon>Leptotrombidium</taxon>
    </lineage>
</organism>
<keyword evidence="2" id="KW-1185">Reference proteome</keyword>
<protein>
    <submittedName>
        <fullName evidence="1">Uncharacterized protein</fullName>
    </submittedName>
</protein>
<dbReference type="AlphaFoldDB" id="A0A443RVE5"/>
<evidence type="ECO:0000313" key="1">
    <source>
        <dbReference type="EMBL" id="RWS19333.1"/>
    </source>
</evidence>
<accession>A0A443RVE5</accession>